<dbReference type="RefSeq" id="WP_160727601.1">
    <property type="nucleotide sequence ID" value="NZ_WTYC01000003.1"/>
</dbReference>
<dbReference type="AlphaFoldDB" id="A0A844XRP8"/>
<accession>A0A844XRP8</accession>
<organism evidence="3 4">
    <name type="scientific">Qipengyuania vulgaris</name>
    <dbReference type="NCBI Taxonomy" id="291985"/>
    <lineage>
        <taxon>Bacteria</taxon>
        <taxon>Pseudomonadati</taxon>
        <taxon>Pseudomonadota</taxon>
        <taxon>Alphaproteobacteria</taxon>
        <taxon>Sphingomonadales</taxon>
        <taxon>Erythrobacteraceae</taxon>
        <taxon>Qipengyuania</taxon>
    </lineage>
</organism>
<dbReference type="Proteomes" id="UP000448199">
    <property type="component" value="Unassembled WGS sequence"/>
</dbReference>
<evidence type="ECO:0000313" key="3">
    <source>
        <dbReference type="EMBL" id="MXO48049.1"/>
    </source>
</evidence>
<dbReference type="EMBL" id="WTYC01000003">
    <property type="protein sequence ID" value="MXO48049.1"/>
    <property type="molecule type" value="Genomic_DNA"/>
</dbReference>
<proteinExistence type="predicted"/>
<dbReference type="Pfam" id="PF01551">
    <property type="entry name" value="Peptidase_M23"/>
    <property type="match status" value="1"/>
</dbReference>
<dbReference type="PANTHER" id="PTHR21666">
    <property type="entry name" value="PEPTIDASE-RELATED"/>
    <property type="match status" value="1"/>
</dbReference>
<dbReference type="Gene3D" id="2.70.70.10">
    <property type="entry name" value="Glucose Permease (Domain IIA)"/>
    <property type="match status" value="1"/>
</dbReference>
<dbReference type="InterPro" id="IPR050570">
    <property type="entry name" value="Cell_wall_metabolism_enzyme"/>
</dbReference>
<keyword evidence="1" id="KW-0175">Coiled coil</keyword>
<comment type="caution">
    <text evidence="3">The sequence shown here is derived from an EMBL/GenBank/DDBJ whole genome shotgun (WGS) entry which is preliminary data.</text>
</comment>
<dbReference type="GO" id="GO:0004222">
    <property type="term" value="F:metalloendopeptidase activity"/>
    <property type="evidence" value="ECO:0007669"/>
    <property type="project" value="TreeGrafter"/>
</dbReference>
<protein>
    <submittedName>
        <fullName evidence="3">Peptidoglycan DD-metalloendopeptidase family protein</fullName>
    </submittedName>
</protein>
<dbReference type="OrthoDB" id="9809144at2"/>
<name>A0A844XRP8_9SPHN</name>
<gene>
    <name evidence="3" type="ORF">GRI69_07245</name>
</gene>
<sequence length="407" mass="43192">MNRAAILLVALFLVIILGAQGLAPLTAQQSSSSARNADAREAFEIARLQQRNARLRAELLEAEAQRAANDSEKAISAAAALAARVQQAEARVAAAEAELSMVERQRRALSRDLAQRREPLAQLTGALETMARRPLVLAAFQPGSLSDVVHTRAVLASAVPVVRQRTTALRSDLERTRQLAADRRSFLADRRRAEQALVRRRADMLALAETERILAQQAAGGANREAELAVELAEEARDLDALVIRLDKSASLRQRLAKLDGPLVRPAQPAAARLPSPRNSGAASVAGAPEPYLLPVAGRITAGFGEIAEGGRSSGVTIRPRAEAQVIAPAAGRVGFAGQYEGYGRIVILEHKGGWTSIVTGLGDLAVGTGQQLGAGSPMGLAPRTNPEIALELRREGAAVNPLDQLR</sequence>
<dbReference type="CDD" id="cd12797">
    <property type="entry name" value="M23_peptidase"/>
    <property type="match status" value="1"/>
</dbReference>
<evidence type="ECO:0000313" key="4">
    <source>
        <dbReference type="Proteomes" id="UP000448199"/>
    </source>
</evidence>
<feature type="domain" description="M23ase beta-sheet core" evidence="2">
    <location>
        <begin position="313"/>
        <end position="402"/>
    </location>
</feature>
<dbReference type="PANTHER" id="PTHR21666:SF270">
    <property type="entry name" value="MUREIN HYDROLASE ACTIVATOR ENVC"/>
    <property type="match status" value="1"/>
</dbReference>
<evidence type="ECO:0000256" key="1">
    <source>
        <dbReference type="SAM" id="Coils"/>
    </source>
</evidence>
<reference evidence="3 4" key="1">
    <citation type="submission" date="2019-12" db="EMBL/GenBank/DDBJ databases">
        <title>Genomic-based taxomic classification of the family Erythrobacteraceae.</title>
        <authorList>
            <person name="Xu L."/>
        </authorList>
    </citation>
    <scope>NUCLEOTIDE SEQUENCE [LARGE SCALE GENOMIC DNA]</scope>
    <source>
        <strain evidence="3 4">DSM 17792</strain>
    </source>
</reference>
<evidence type="ECO:0000259" key="2">
    <source>
        <dbReference type="Pfam" id="PF01551"/>
    </source>
</evidence>
<dbReference type="InterPro" id="IPR011055">
    <property type="entry name" value="Dup_hybrid_motif"/>
</dbReference>
<keyword evidence="4" id="KW-1185">Reference proteome</keyword>
<dbReference type="InterPro" id="IPR016047">
    <property type="entry name" value="M23ase_b-sheet_dom"/>
</dbReference>
<feature type="coiled-coil region" evidence="1">
    <location>
        <begin position="45"/>
        <end position="112"/>
    </location>
</feature>
<dbReference type="SUPFAM" id="SSF51261">
    <property type="entry name" value="Duplicated hybrid motif"/>
    <property type="match status" value="1"/>
</dbReference>